<dbReference type="EMBL" id="GGMS01000593">
    <property type="protein sequence ID" value="MBY69796.1"/>
    <property type="molecule type" value="Transcribed_RNA"/>
</dbReference>
<name>A0A2S2PWC5_9HEMI</name>
<gene>
    <name evidence="1" type="primary">Atp5sl</name>
    <name evidence="3 4 5" type="synonym">LOC112685721</name>
    <name evidence="1" type="ORF">g.153674</name>
</gene>
<dbReference type="RefSeq" id="XP_025413467.1">
    <property type="nucleotide sequence ID" value="XM_025557682.1"/>
</dbReference>
<dbReference type="OrthoDB" id="1708588at2759"/>
<reference evidence="3 4" key="2">
    <citation type="submission" date="2025-04" db="UniProtKB">
        <authorList>
            <consortium name="RefSeq"/>
        </authorList>
    </citation>
    <scope>IDENTIFICATION</scope>
    <source>
        <tissue evidence="3 4">Whole body</tissue>
    </source>
</reference>
<evidence type="ECO:0000313" key="2">
    <source>
        <dbReference type="Proteomes" id="UP000694846"/>
    </source>
</evidence>
<evidence type="ECO:0000313" key="1">
    <source>
        <dbReference type="EMBL" id="MBY69796.1"/>
    </source>
</evidence>
<dbReference type="Gene3D" id="3.80.10.10">
    <property type="entry name" value="Ribonuclease Inhibitor"/>
    <property type="match status" value="1"/>
</dbReference>
<accession>A0A2S2PWC5</accession>
<reference evidence="1" key="1">
    <citation type="submission" date="2018-04" db="EMBL/GenBank/DDBJ databases">
        <title>Transcriptome assembly of Sipha flava.</title>
        <authorList>
            <person name="Scully E.D."/>
            <person name="Geib S.M."/>
            <person name="Palmer N.A."/>
            <person name="Koch K."/>
            <person name="Bradshaw J."/>
            <person name="Heng-Moss T."/>
            <person name="Sarath G."/>
        </authorList>
    </citation>
    <scope>NUCLEOTIDE SEQUENCE</scope>
</reference>
<dbReference type="RefSeq" id="XP_025413464.1">
    <property type="nucleotide sequence ID" value="XM_025557679.1"/>
</dbReference>
<protein>
    <submittedName>
        <fullName evidence="1">ATP synthase subunit s-like protein</fullName>
    </submittedName>
    <submittedName>
        <fullName evidence="3 4">Distal membrane-arm assembly complex protein 2</fullName>
    </submittedName>
</protein>
<evidence type="ECO:0000313" key="5">
    <source>
        <dbReference type="RefSeq" id="XP_025413467.1"/>
    </source>
</evidence>
<dbReference type="AlphaFoldDB" id="A0A2S2PWC5"/>
<evidence type="ECO:0000313" key="3">
    <source>
        <dbReference type="RefSeq" id="XP_025413464.1"/>
    </source>
</evidence>
<dbReference type="InterPro" id="IPR032675">
    <property type="entry name" value="LRR_dom_sf"/>
</dbReference>
<organism evidence="1">
    <name type="scientific">Sipha flava</name>
    <name type="common">yellow sugarcane aphid</name>
    <dbReference type="NCBI Taxonomy" id="143950"/>
    <lineage>
        <taxon>Eukaryota</taxon>
        <taxon>Metazoa</taxon>
        <taxon>Ecdysozoa</taxon>
        <taxon>Arthropoda</taxon>
        <taxon>Hexapoda</taxon>
        <taxon>Insecta</taxon>
        <taxon>Pterygota</taxon>
        <taxon>Neoptera</taxon>
        <taxon>Paraneoptera</taxon>
        <taxon>Hemiptera</taxon>
        <taxon>Sternorrhyncha</taxon>
        <taxon>Aphidomorpha</taxon>
        <taxon>Aphidoidea</taxon>
        <taxon>Aphididae</taxon>
        <taxon>Sipha</taxon>
    </lineage>
</organism>
<evidence type="ECO:0000313" key="4">
    <source>
        <dbReference type="RefSeq" id="XP_025413466.1"/>
    </source>
</evidence>
<dbReference type="SUPFAM" id="SSF52047">
    <property type="entry name" value="RNI-like"/>
    <property type="match status" value="1"/>
</dbReference>
<keyword evidence="2" id="KW-1185">Reference proteome</keyword>
<proteinExistence type="predicted"/>
<dbReference type="Proteomes" id="UP000694846">
    <property type="component" value="Unplaced"/>
</dbReference>
<sequence length="282" mass="33008">MNSLRRLFPLCPQQIFLAKRSSSNSRDLSDEENKLLYDKLMRKSYNEKNEEASSFIKWLIPHDKFGPPRIMSYDWSMKSIFNWMKRQNIEYNKYTQRYTVDRVKVLGSDLAAAHFFVYRNAAIRFRGQDNFIKWENKREEYNTDLPSTYEPNFFVEAIDASDVILYYQGLENLKNLYKLKWLRLKNNPVLNNWHLDYIGYAVPHLEYLDISDCPKVTAAGIAGLQKLTQLKELVINSNNIEIQMACFALEDVIPGLFVSIQSEDNLNSCNLVIEGNIDVNKS</sequence>
<dbReference type="RefSeq" id="XP_025413466.1">
    <property type="nucleotide sequence ID" value="XM_025557681.1"/>
</dbReference>